<keyword evidence="6" id="KW-0933">Apicoplast</keyword>
<dbReference type="NCBIfam" id="TIGR00485">
    <property type="entry name" value="EF-Tu"/>
    <property type="match status" value="1"/>
</dbReference>
<dbReference type="NCBIfam" id="TIGR00231">
    <property type="entry name" value="small_GTP"/>
    <property type="match status" value="1"/>
</dbReference>
<dbReference type="CDD" id="cd03697">
    <property type="entry name" value="EFTU_II"/>
    <property type="match status" value="1"/>
</dbReference>
<dbReference type="OMA" id="EGDKEWG"/>
<dbReference type="FunFam" id="2.40.30.10:FF:000001">
    <property type="entry name" value="Elongation factor Tu"/>
    <property type="match status" value="1"/>
</dbReference>
<dbReference type="GO" id="GO:0005525">
    <property type="term" value="F:GTP binding"/>
    <property type="evidence" value="ECO:0007669"/>
    <property type="project" value="UniProtKB-UniRule"/>
</dbReference>
<evidence type="ECO:0000256" key="3">
    <source>
        <dbReference type="ARBA" id="ARBA00022640"/>
    </source>
</evidence>
<dbReference type="CDD" id="cd03707">
    <property type="entry name" value="EFTU_III"/>
    <property type="match status" value="1"/>
</dbReference>
<dbReference type="InterPro" id="IPR009001">
    <property type="entry name" value="Transl_elong_EF1A/Init_IF2_C"/>
</dbReference>
<evidence type="ECO:0000256" key="1">
    <source>
        <dbReference type="ARBA" id="ARBA00004467"/>
    </source>
</evidence>
<dbReference type="GO" id="GO:0003746">
    <property type="term" value="F:translation elongation factor activity"/>
    <property type="evidence" value="ECO:0007669"/>
    <property type="project" value="UniProtKB-UniRule"/>
</dbReference>
<comment type="function">
    <text evidence="9">This protein promotes the GTP-dependent binding of aminoacyl-tRNA to the A-site of ribosomes during protein biosynthesis.</text>
</comment>
<evidence type="ECO:0000256" key="2">
    <source>
        <dbReference type="ARBA" id="ARBA00007249"/>
    </source>
</evidence>
<keyword evidence="5 9" id="KW-0251">Elongation factor</keyword>
<proteinExistence type="inferred from homology"/>
<keyword evidence="3" id="KW-0934">Plastid</keyword>
<dbReference type="InterPro" id="IPR041709">
    <property type="entry name" value="EF-Tu_GTP-bd"/>
</dbReference>
<dbReference type="RefSeq" id="XP_012768564.1">
    <property type="nucleotide sequence ID" value="XM_012913110.1"/>
</dbReference>
<name>A0A061D769_BABBI</name>
<dbReference type="NCBIfam" id="NF000766">
    <property type="entry name" value="PRK00049.1"/>
    <property type="match status" value="1"/>
</dbReference>
<evidence type="ECO:0000256" key="4">
    <source>
        <dbReference type="ARBA" id="ARBA00022741"/>
    </source>
</evidence>
<dbReference type="PROSITE" id="PS00301">
    <property type="entry name" value="G_TR_1"/>
    <property type="match status" value="1"/>
</dbReference>
<dbReference type="VEuPathDB" id="PiroplasmaDB:BBBOND_0302820"/>
<dbReference type="FunFam" id="3.40.50.300:FF:000003">
    <property type="entry name" value="Elongation factor Tu"/>
    <property type="match status" value="1"/>
</dbReference>
<dbReference type="Pfam" id="PF00009">
    <property type="entry name" value="GTP_EFTU"/>
    <property type="match status" value="1"/>
</dbReference>
<dbReference type="GO" id="GO:0020011">
    <property type="term" value="C:apicoplast"/>
    <property type="evidence" value="ECO:0007669"/>
    <property type="project" value="UniProtKB-SubCell"/>
</dbReference>
<dbReference type="STRING" id="5866.A0A061D769"/>
<keyword evidence="12" id="KW-1185">Reference proteome</keyword>
<dbReference type="KEGG" id="bbig:BBBOND_0302820"/>
<evidence type="ECO:0000259" key="10">
    <source>
        <dbReference type="PROSITE" id="PS51722"/>
    </source>
</evidence>
<dbReference type="InterPro" id="IPR031157">
    <property type="entry name" value="G_TR_CS"/>
</dbReference>
<evidence type="ECO:0000256" key="8">
    <source>
        <dbReference type="ARBA" id="ARBA00023134"/>
    </source>
</evidence>
<dbReference type="Pfam" id="PF03144">
    <property type="entry name" value="GTP_EFTU_D2"/>
    <property type="match status" value="1"/>
</dbReference>
<dbReference type="GO" id="GO:0070125">
    <property type="term" value="P:mitochondrial translational elongation"/>
    <property type="evidence" value="ECO:0007669"/>
    <property type="project" value="TreeGrafter"/>
</dbReference>
<dbReference type="SUPFAM" id="SSF50447">
    <property type="entry name" value="Translation proteins"/>
    <property type="match status" value="1"/>
</dbReference>
<evidence type="ECO:0000313" key="11">
    <source>
        <dbReference type="EMBL" id="CDR96378.1"/>
    </source>
</evidence>
<evidence type="ECO:0000256" key="9">
    <source>
        <dbReference type="RuleBase" id="RU000325"/>
    </source>
</evidence>
<dbReference type="OrthoDB" id="2067at2759"/>
<dbReference type="InterPro" id="IPR033720">
    <property type="entry name" value="EFTU_2"/>
</dbReference>
<dbReference type="NCBIfam" id="NF009373">
    <property type="entry name" value="PRK12736.1"/>
    <property type="match status" value="1"/>
</dbReference>
<dbReference type="Gene3D" id="2.40.30.10">
    <property type="entry name" value="Translation factors"/>
    <property type="match status" value="2"/>
</dbReference>
<dbReference type="EMBL" id="LK391709">
    <property type="protein sequence ID" value="CDR96378.1"/>
    <property type="molecule type" value="Genomic_DNA"/>
</dbReference>
<dbReference type="InterPro" id="IPR000795">
    <property type="entry name" value="T_Tr_GTP-bd_dom"/>
</dbReference>
<protein>
    <recommendedName>
        <fullName evidence="9">Elongation factor Tu</fullName>
    </recommendedName>
</protein>
<dbReference type="PROSITE" id="PS51722">
    <property type="entry name" value="G_TR_2"/>
    <property type="match status" value="1"/>
</dbReference>
<sequence length="499" mass="54172">MLKRYTKVLLATFSSNGYAASTASQLLSKGSLRDVAKRHVASATRAVSSLSVAADGLMASQWSCQRRLGTAASHVLASRERCSLGRLQHGDLAGHTSNPSGRRYFAVGTFVRNKDHLNIGTIGHVDHGKTTLTAALTKVCAMDGHGEYTPYEAIDRAPEERKRGITINSTHVEYETQNRHYGHVDCPGHADYVKNMISGAAQMDGAILVVSCVDGPMPQTKEHVLLAKQIGVPRLVVFLNKLDMLEDVELLELVELEIRELLSEYGYDGDATPIIKGSAMKALNSAAEEDVKPIRELLHACDTYLLTPERKSDLPLLVAVDDVLAIPGKGTVVTGRVEQGKIRCGDAIEVCGGPKSGKKTVCMGLEMFRKSLSEGIAGDQIGVLLKGVKRDEVERGFVLIQPGTYKCHSEFDADLYVLTTEEGGRKHPFVSNYRPQAFIRTGDICCSVHLLGDLEMAAPGDNVRCNIKLLHPMPVHDGLRFALREGGKTVASGLITKVY</sequence>
<dbReference type="SUPFAM" id="SSF52540">
    <property type="entry name" value="P-loop containing nucleoside triphosphate hydrolases"/>
    <property type="match status" value="1"/>
</dbReference>
<dbReference type="InterPro" id="IPR050055">
    <property type="entry name" value="EF-Tu_GTPase"/>
</dbReference>
<keyword evidence="7" id="KW-0648">Protein biosynthesis</keyword>
<dbReference type="GO" id="GO:0005739">
    <property type="term" value="C:mitochondrion"/>
    <property type="evidence" value="ECO:0007669"/>
    <property type="project" value="TreeGrafter"/>
</dbReference>
<keyword evidence="8 9" id="KW-0342">GTP-binding</keyword>
<dbReference type="GO" id="GO:0003924">
    <property type="term" value="F:GTPase activity"/>
    <property type="evidence" value="ECO:0007669"/>
    <property type="project" value="UniProtKB-UniRule"/>
</dbReference>
<dbReference type="CDD" id="cd01884">
    <property type="entry name" value="EF_Tu"/>
    <property type="match status" value="1"/>
</dbReference>
<dbReference type="SUPFAM" id="SSF50465">
    <property type="entry name" value="EF-Tu/eEF-1alpha/eIF2-gamma C-terminal domain"/>
    <property type="match status" value="1"/>
</dbReference>
<organism evidence="11 12">
    <name type="scientific">Babesia bigemina</name>
    <dbReference type="NCBI Taxonomy" id="5866"/>
    <lineage>
        <taxon>Eukaryota</taxon>
        <taxon>Sar</taxon>
        <taxon>Alveolata</taxon>
        <taxon>Apicomplexa</taxon>
        <taxon>Aconoidasida</taxon>
        <taxon>Piroplasmida</taxon>
        <taxon>Babesiidae</taxon>
        <taxon>Babesia</taxon>
    </lineage>
</organism>
<feature type="domain" description="Tr-type G" evidence="10">
    <location>
        <begin position="114"/>
        <end position="309"/>
    </location>
</feature>
<comment type="similarity">
    <text evidence="2 9">Belongs to the TRAFAC class translation factor GTPase superfamily. Classic translation factor GTPase family. EF-Tu/EF-1A subfamily.</text>
</comment>
<dbReference type="InterPro" id="IPR004160">
    <property type="entry name" value="Transl_elong_EFTu/EF1A_C"/>
</dbReference>
<keyword evidence="4 9" id="KW-0547">Nucleotide-binding</keyword>
<dbReference type="NCBIfam" id="NF009372">
    <property type="entry name" value="PRK12735.1"/>
    <property type="match status" value="1"/>
</dbReference>
<dbReference type="AlphaFoldDB" id="A0A061D769"/>
<dbReference type="PRINTS" id="PR00315">
    <property type="entry name" value="ELONGATNFCT"/>
</dbReference>
<dbReference type="Pfam" id="PF03143">
    <property type="entry name" value="GTP_EFTU_D3"/>
    <property type="match status" value="1"/>
</dbReference>
<comment type="subcellular location">
    <subcellularLocation>
        <location evidence="1">Plastid</location>
        <location evidence="1">Apicoplast</location>
    </subcellularLocation>
</comment>
<accession>A0A061D769</accession>
<evidence type="ECO:0000313" key="12">
    <source>
        <dbReference type="Proteomes" id="UP000033188"/>
    </source>
</evidence>
<dbReference type="InterPro" id="IPR027417">
    <property type="entry name" value="P-loop_NTPase"/>
</dbReference>
<gene>
    <name evidence="11" type="ORF">BBBOND_0302820</name>
</gene>
<dbReference type="Proteomes" id="UP000033188">
    <property type="component" value="Chromosome 3"/>
</dbReference>
<dbReference type="InterPro" id="IPR009000">
    <property type="entry name" value="Transl_B-barrel_sf"/>
</dbReference>
<dbReference type="Gene3D" id="3.40.50.300">
    <property type="entry name" value="P-loop containing nucleotide triphosphate hydrolases"/>
    <property type="match status" value="1"/>
</dbReference>
<evidence type="ECO:0000256" key="6">
    <source>
        <dbReference type="ARBA" id="ARBA00022887"/>
    </source>
</evidence>
<dbReference type="InterPro" id="IPR005225">
    <property type="entry name" value="Small_GTP-bd"/>
</dbReference>
<evidence type="ECO:0000256" key="5">
    <source>
        <dbReference type="ARBA" id="ARBA00022768"/>
    </source>
</evidence>
<dbReference type="PANTHER" id="PTHR43721">
    <property type="entry name" value="ELONGATION FACTOR TU-RELATED"/>
    <property type="match status" value="1"/>
</dbReference>
<reference evidence="12" key="1">
    <citation type="journal article" date="2014" name="Nucleic Acids Res.">
        <title>The evolutionary dynamics of variant antigen genes in Babesia reveal a history of genomic innovation underlying host-parasite interaction.</title>
        <authorList>
            <person name="Jackson A.P."/>
            <person name="Otto T.D."/>
            <person name="Darby A."/>
            <person name="Ramaprasad A."/>
            <person name="Xia D."/>
            <person name="Echaide I.E."/>
            <person name="Farber M."/>
            <person name="Gahlot S."/>
            <person name="Gamble J."/>
            <person name="Gupta D."/>
            <person name="Gupta Y."/>
            <person name="Jackson L."/>
            <person name="Malandrin L."/>
            <person name="Malas T.B."/>
            <person name="Moussa E."/>
            <person name="Nair M."/>
            <person name="Reid A.J."/>
            <person name="Sanders M."/>
            <person name="Sharma J."/>
            <person name="Tracey A."/>
            <person name="Quail M.A."/>
            <person name="Weir W."/>
            <person name="Wastling J.M."/>
            <person name="Hall N."/>
            <person name="Willadsen P."/>
            <person name="Lingelbach K."/>
            <person name="Shiels B."/>
            <person name="Tait A."/>
            <person name="Berriman M."/>
            <person name="Allred D.R."/>
            <person name="Pain A."/>
        </authorList>
    </citation>
    <scope>NUCLEOTIDE SEQUENCE [LARGE SCALE GENOMIC DNA]</scope>
    <source>
        <strain evidence="12">Bond</strain>
    </source>
</reference>
<dbReference type="InterPro" id="IPR004541">
    <property type="entry name" value="Transl_elong_EFTu/EF1A_bac/org"/>
</dbReference>
<dbReference type="InterPro" id="IPR004161">
    <property type="entry name" value="EFTu-like_2"/>
</dbReference>
<dbReference type="GeneID" id="24564919"/>
<dbReference type="PANTHER" id="PTHR43721:SF22">
    <property type="entry name" value="ELONGATION FACTOR TU, MITOCHONDRIAL"/>
    <property type="match status" value="1"/>
</dbReference>
<evidence type="ECO:0000256" key="7">
    <source>
        <dbReference type="ARBA" id="ARBA00022917"/>
    </source>
</evidence>